<dbReference type="GO" id="GO:0004869">
    <property type="term" value="F:cysteine-type endopeptidase inhibitor activity"/>
    <property type="evidence" value="ECO:0007669"/>
    <property type="project" value="UniProtKB-KW"/>
</dbReference>
<comment type="caution">
    <text evidence="5">The sequence shown here is derived from an EMBL/GenBank/DDBJ whole genome shotgun (WGS) entry which is preliminary data.</text>
</comment>
<feature type="non-terminal residue" evidence="5">
    <location>
        <position position="101"/>
    </location>
</feature>
<dbReference type="SUPFAM" id="SSF141066">
    <property type="entry name" value="ICP-like"/>
    <property type="match status" value="1"/>
</dbReference>
<dbReference type="Pfam" id="PF09394">
    <property type="entry name" value="Inhibitor_I42"/>
    <property type="match status" value="1"/>
</dbReference>
<dbReference type="Gene3D" id="2.60.40.2020">
    <property type="match status" value="1"/>
</dbReference>
<gene>
    <name evidence="5" type="ORF">GUY60_25300</name>
</gene>
<reference evidence="5" key="1">
    <citation type="submission" date="2020-01" db="EMBL/GenBank/DDBJ databases">
        <title>Whole-genome analyses of novel actinobacteria.</title>
        <authorList>
            <person name="Sahin N."/>
        </authorList>
    </citation>
    <scope>NUCLEOTIDE SEQUENCE</scope>
    <source>
        <strain evidence="5">YC537</strain>
    </source>
</reference>
<dbReference type="EMBL" id="JAAAHS010000240">
    <property type="protein sequence ID" value="NBE54680.1"/>
    <property type="molecule type" value="Genomic_DNA"/>
</dbReference>
<organism evidence="5 6">
    <name type="scientific">Streptomyces boluensis</name>
    <dbReference type="NCBI Taxonomy" id="1775135"/>
    <lineage>
        <taxon>Bacteria</taxon>
        <taxon>Bacillati</taxon>
        <taxon>Actinomycetota</taxon>
        <taxon>Actinomycetes</taxon>
        <taxon>Kitasatosporales</taxon>
        <taxon>Streptomycetaceae</taxon>
        <taxon>Streptomyces</taxon>
    </lineage>
</organism>
<dbReference type="OrthoDB" id="4213880at2"/>
<evidence type="ECO:0000313" key="5">
    <source>
        <dbReference type="EMBL" id="NBE54680.1"/>
    </source>
</evidence>
<feature type="region of interest" description="Disordered" evidence="3">
    <location>
        <begin position="53"/>
        <end position="75"/>
    </location>
</feature>
<dbReference type="InterPro" id="IPR036331">
    <property type="entry name" value="Chagasin-like_sf"/>
</dbReference>
<evidence type="ECO:0000256" key="1">
    <source>
        <dbReference type="ARBA" id="ARBA00022690"/>
    </source>
</evidence>
<proteinExistence type="predicted"/>
<keyword evidence="2" id="KW-0789">Thiol protease inhibitor</keyword>
<keyword evidence="1" id="KW-0646">Protease inhibitor</keyword>
<evidence type="ECO:0000313" key="6">
    <source>
        <dbReference type="Proteomes" id="UP000598297"/>
    </source>
</evidence>
<name>A0A964UUM2_9ACTN</name>
<evidence type="ECO:0000256" key="2">
    <source>
        <dbReference type="ARBA" id="ARBA00022704"/>
    </source>
</evidence>
<dbReference type="Proteomes" id="UP000598297">
    <property type="component" value="Unassembled WGS sequence"/>
</dbReference>
<accession>A0A964UUM2</accession>
<dbReference type="InterPro" id="IPR018990">
    <property type="entry name" value="Prot_inh_I42_chagasin"/>
</dbReference>
<sequence>MFGPASYEATDRAVEVDVGEEFELELPAGVSRGQSWSLVDPRPDRDVVRLVSKEREFGDSGDNDGGDGSTQHFTFRGLEPGTTKVRFLYCVNGHCGGEGIG</sequence>
<evidence type="ECO:0000256" key="3">
    <source>
        <dbReference type="SAM" id="MobiDB-lite"/>
    </source>
</evidence>
<dbReference type="RefSeq" id="WP_161701726.1">
    <property type="nucleotide sequence ID" value="NZ_JAAAHS010000240.1"/>
</dbReference>
<evidence type="ECO:0000259" key="4">
    <source>
        <dbReference type="Pfam" id="PF09394"/>
    </source>
</evidence>
<feature type="domain" description="Proteinase inhibitor I42 chagasin" evidence="4">
    <location>
        <begin position="16"/>
        <end position="90"/>
    </location>
</feature>
<dbReference type="AlphaFoldDB" id="A0A964UUM2"/>
<keyword evidence="6" id="KW-1185">Reference proteome</keyword>
<protein>
    <recommendedName>
        <fullName evidence="4">Proteinase inhibitor I42 chagasin domain-containing protein</fullName>
    </recommendedName>
</protein>